<name>A0A9X0XDB0_9BURK</name>
<dbReference type="AlphaFoldDB" id="A0A9X0XDB0"/>
<gene>
    <name evidence="1" type="ORF">JI742_09850</name>
</gene>
<dbReference type="RefSeq" id="WP_201826054.1">
    <property type="nucleotide sequence ID" value="NZ_JAERRA010000001.1"/>
</dbReference>
<organism evidence="1 2">
    <name type="scientific">Aquariibacter lacus</name>
    <dbReference type="NCBI Taxonomy" id="2801332"/>
    <lineage>
        <taxon>Bacteria</taxon>
        <taxon>Pseudomonadati</taxon>
        <taxon>Pseudomonadota</taxon>
        <taxon>Betaproteobacteria</taxon>
        <taxon>Burkholderiales</taxon>
        <taxon>Sphaerotilaceae</taxon>
        <taxon>Aquariibacter</taxon>
    </lineage>
</organism>
<dbReference type="Proteomes" id="UP000643207">
    <property type="component" value="Unassembled WGS sequence"/>
</dbReference>
<keyword evidence="2" id="KW-1185">Reference proteome</keyword>
<comment type="caution">
    <text evidence="1">The sequence shown here is derived from an EMBL/GenBank/DDBJ whole genome shotgun (WGS) entry which is preliminary data.</text>
</comment>
<reference evidence="1 2" key="1">
    <citation type="submission" date="2021-01" db="EMBL/GenBank/DDBJ databases">
        <title>Piscinibacter sp. Jin2 Genome sequencing and assembly.</title>
        <authorList>
            <person name="Kim I."/>
        </authorList>
    </citation>
    <scope>NUCLEOTIDE SEQUENCE [LARGE SCALE GENOMIC DNA]</scope>
    <source>
        <strain evidence="1 2">Jin2</strain>
    </source>
</reference>
<accession>A0A9X0XDB0</accession>
<dbReference type="NCBIfam" id="TIGR01725">
    <property type="entry name" value="phge_HK97_gp10"/>
    <property type="match status" value="1"/>
</dbReference>
<evidence type="ECO:0000313" key="1">
    <source>
        <dbReference type="EMBL" id="MBL0720192.1"/>
    </source>
</evidence>
<dbReference type="InterPro" id="IPR010064">
    <property type="entry name" value="HK97-gp10_tail"/>
</dbReference>
<dbReference type="EMBL" id="JAERRA010000001">
    <property type="protein sequence ID" value="MBL0720192.1"/>
    <property type="molecule type" value="Genomic_DNA"/>
</dbReference>
<dbReference type="Pfam" id="PF04883">
    <property type="entry name" value="HK97-gp10_like"/>
    <property type="match status" value="1"/>
</dbReference>
<evidence type="ECO:0000313" key="2">
    <source>
        <dbReference type="Proteomes" id="UP000643207"/>
    </source>
</evidence>
<protein>
    <submittedName>
        <fullName evidence="1">HK97 gp10 family phage protein</fullName>
    </submittedName>
</protein>
<proteinExistence type="predicted"/>
<sequence>MSTSADIKVRGLAELERALLALPDKLQRNVMRSALRAGAQVIRRQAQALVPVAQPNRRNAEAYGLKAGALRASIRVSARLRNGRAVAYVKAGGQRKGDPFYARFVEYGTKPHLIAAQGASGKRASVATLNRRIAKGALKIGDKLLGATVQHPGAAPRPFMRPALARAARPAVVAVGQQIRARLTKAGIEAPDFDGGLSD</sequence>